<dbReference type="RefSeq" id="WP_182560020.1">
    <property type="nucleotide sequence ID" value="NZ_JACGWT010000003.1"/>
</dbReference>
<dbReference type="Proteomes" id="UP000523079">
    <property type="component" value="Unassembled WGS sequence"/>
</dbReference>
<evidence type="ECO:0000256" key="2">
    <source>
        <dbReference type="SAM" id="Phobius"/>
    </source>
</evidence>
<name>A0A7W3P607_9ACTN</name>
<feature type="compositionally biased region" description="Basic and acidic residues" evidence="1">
    <location>
        <begin position="151"/>
        <end position="161"/>
    </location>
</feature>
<accession>A0A7W3P607</accession>
<evidence type="ECO:0000259" key="3">
    <source>
        <dbReference type="Pfam" id="PF10708"/>
    </source>
</evidence>
<keyword evidence="5" id="KW-1185">Reference proteome</keyword>
<feature type="region of interest" description="Disordered" evidence="1">
    <location>
        <begin position="27"/>
        <end position="54"/>
    </location>
</feature>
<sequence length="320" mass="33090">MSSAGWYPDPGGRPGRYRWWDGAAWSAQTTTDPRTPPPTGPIGPTVPPAAAATRNDGKRRTGFIALLALGLVVLLIGGVLLVRGLTQGTGVADPEPTSTVSGWDDSSPLPTATPSASPSPTPRPSARTPTPSPTAVDPAPLESCPVGDPNARADHPNDGRVHGGGLSFSSPGSDWLDADSYTDGLSWAYDVAGIYQTTEPGWASVFAVGALHTDDGFRSPRQAAAGVMQCVSTSGYYHDVTSRKDVVSRAVTVDGRPGWELRTEVRVDNPGLSVPGDLVDVIVVDTGQSGSLGMFVGAVPIGDQARTGVLTTLVDSLRLG</sequence>
<feature type="domain" description="DUF2510" evidence="3">
    <location>
        <begin position="4"/>
        <end position="37"/>
    </location>
</feature>
<dbReference type="AlphaFoldDB" id="A0A7W3P607"/>
<keyword evidence="2" id="KW-0812">Transmembrane</keyword>
<keyword evidence="2" id="KW-1133">Transmembrane helix</keyword>
<feature type="transmembrane region" description="Helical" evidence="2">
    <location>
        <begin position="63"/>
        <end position="82"/>
    </location>
</feature>
<keyword evidence="2" id="KW-0472">Membrane</keyword>
<gene>
    <name evidence="4" type="ORF">FHX74_002062</name>
</gene>
<reference evidence="4 5" key="1">
    <citation type="submission" date="2020-07" db="EMBL/GenBank/DDBJ databases">
        <title>Sequencing the genomes of 1000 actinobacteria strains.</title>
        <authorList>
            <person name="Klenk H.-P."/>
        </authorList>
    </citation>
    <scope>NUCLEOTIDE SEQUENCE [LARGE SCALE GENOMIC DNA]</scope>
    <source>
        <strain evidence="4 5">DSM 100723</strain>
    </source>
</reference>
<dbReference type="Pfam" id="PF10708">
    <property type="entry name" value="DUF2510"/>
    <property type="match status" value="1"/>
</dbReference>
<evidence type="ECO:0000256" key="1">
    <source>
        <dbReference type="SAM" id="MobiDB-lite"/>
    </source>
</evidence>
<feature type="compositionally biased region" description="Low complexity" evidence="1">
    <location>
        <begin position="124"/>
        <end position="135"/>
    </location>
</feature>
<feature type="region of interest" description="Disordered" evidence="1">
    <location>
        <begin position="88"/>
        <end position="173"/>
    </location>
</feature>
<protein>
    <recommendedName>
        <fullName evidence="3">DUF2510 domain-containing protein</fullName>
    </recommendedName>
</protein>
<proteinExistence type="predicted"/>
<evidence type="ECO:0000313" key="4">
    <source>
        <dbReference type="EMBL" id="MBA8794443.1"/>
    </source>
</evidence>
<feature type="compositionally biased region" description="Low complexity" evidence="1">
    <location>
        <begin position="106"/>
        <end position="116"/>
    </location>
</feature>
<dbReference type="InterPro" id="IPR018929">
    <property type="entry name" value="DUF2510"/>
</dbReference>
<feature type="compositionally biased region" description="Pro residues" evidence="1">
    <location>
        <begin position="34"/>
        <end position="47"/>
    </location>
</feature>
<dbReference type="EMBL" id="JACGWT010000003">
    <property type="protein sequence ID" value="MBA8794443.1"/>
    <property type="molecule type" value="Genomic_DNA"/>
</dbReference>
<evidence type="ECO:0000313" key="5">
    <source>
        <dbReference type="Proteomes" id="UP000523079"/>
    </source>
</evidence>
<comment type="caution">
    <text evidence="4">The sequence shown here is derived from an EMBL/GenBank/DDBJ whole genome shotgun (WGS) entry which is preliminary data.</text>
</comment>
<organism evidence="4 5">
    <name type="scientific">Microlunatus kandeliicorticis</name>
    <dbReference type="NCBI Taxonomy" id="1759536"/>
    <lineage>
        <taxon>Bacteria</taxon>
        <taxon>Bacillati</taxon>
        <taxon>Actinomycetota</taxon>
        <taxon>Actinomycetes</taxon>
        <taxon>Propionibacteriales</taxon>
        <taxon>Propionibacteriaceae</taxon>
        <taxon>Microlunatus</taxon>
    </lineage>
</organism>